<evidence type="ECO:0000313" key="4">
    <source>
        <dbReference type="Proteomes" id="UP000037269"/>
    </source>
</evidence>
<feature type="region of interest" description="Disordered" evidence="1">
    <location>
        <begin position="1"/>
        <end position="83"/>
    </location>
</feature>
<dbReference type="Proteomes" id="UP000182836">
    <property type="component" value="Unassembled WGS sequence"/>
</dbReference>
<name>A0A0D1UYB3_ANEMI</name>
<dbReference type="RefSeq" id="WP_043068113.1">
    <property type="nucleotide sequence ID" value="NZ_BJOA01000004.1"/>
</dbReference>
<feature type="compositionally biased region" description="Basic and acidic residues" evidence="1">
    <location>
        <begin position="29"/>
        <end position="83"/>
    </location>
</feature>
<dbReference type="EMBL" id="LGUG01000004">
    <property type="protein sequence ID" value="KON98186.1"/>
    <property type="molecule type" value="Genomic_DNA"/>
</dbReference>
<evidence type="ECO:0000313" key="2">
    <source>
        <dbReference type="EMBL" id="KON98186.1"/>
    </source>
</evidence>
<dbReference type="GeneID" id="43759395"/>
<accession>A0A0D1UYB3</accession>
<proteinExistence type="predicted"/>
<reference evidence="2 4" key="1">
    <citation type="submission" date="2015-07" db="EMBL/GenBank/DDBJ databases">
        <title>Fjat-14205 dsm 2895.</title>
        <authorList>
            <person name="Liu B."/>
            <person name="Wang J."/>
            <person name="Zhu Y."/>
            <person name="Liu G."/>
            <person name="Chen Q."/>
            <person name="Chen Z."/>
            <person name="Lan J."/>
            <person name="Che J."/>
            <person name="Ge C."/>
            <person name="Shi H."/>
            <person name="Pan Z."/>
            <person name="Liu X."/>
        </authorList>
    </citation>
    <scope>NUCLEOTIDE SEQUENCE [LARGE SCALE GENOMIC DNA]</scope>
    <source>
        <strain evidence="2 4">DSM 2895</strain>
    </source>
</reference>
<gene>
    <name evidence="2" type="ORF">AF333_24880</name>
    <name evidence="3" type="ORF">SAMN04487909_101458</name>
</gene>
<evidence type="ECO:0000313" key="3">
    <source>
        <dbReference type="EMBL" id="SDI07556.1"/>
    </source>
</evidence>
<feature type="compositionally biased region" description="Basic and acidic residues" evidence="1">
    <location>
        <begin position="7"/>
        <end position="17"/>
    </location>
</feature>
<dbReference type="PATRIC" id="fig|47500.8.peg.3539"/>
<evidence type="ECO:0000313" key="5">
    <source>
        <dbReference type="Proteomes" id="UP000182836"/>
    </source>
</evidence>
<dbReference type="AlphaFoldDB" id="A0A0D1UYB3"/>
<organism evidence="2 4">
    <name type="scientific">Aneurinibacillus migulanus</name>
    <name type="common">Bacillus migulanus</name>
    <dbReference type="NCBI Taxonomy" id="47500"/>
    <lineage>
        <taxon>Bacteria</taxon>
        <taxon>Bacillati</taxon>
        <taxon>Bacillota</taxon>
        <taxon>Bacilli</taxon>
        <taxon>Bacillales</taxon>
        <taxon>Paenibacillaceae</taxon>
        <taxon>Aneurinibacillus group</taxon>
        <taxon>Aneurinibacillus</taxon>
    </lineage>
</organism>
<protein>
    <submittedName>
        <fullName evidence="2">Uncharacterized protein</fullName>
    </submittedName>
</protein>
<dbReference type="STRING" id="47500.AF333_24880"/>
<reference evidence="3 5" key="2">
    <citation type="submission" date="2016-10" db="EMBL/GenBank/DDBJ databases">
        <authorList>
            <person name="de Groot N.N."/>
        </authorList>
    </citation>
    <scope>NUCLEOTIDE SEQUENCE [LARGE SCALE GENOMIC DNA]</scope>
    <source>
        <strain evidence="3 5">DSM 2895</strain>
    </source>
</reference>
<dbReference type="OrthoDB" id="2680347at2"/>
<keyword evidence="4" id="KW-1185">Reference proteome</keyword>
<evidence type="ECO:0000256" key="1">
    <source>
        <dbReference type="SAM" id="MobiDB-lite"/>
    </source>
</evidence>
<sequence>MNNNNDNRNHNDKEANDKPIQNTAVPDFDAAKKTGTEFDHMKSNKELRKEGLLEDPIQETKKHAEQAADKKSNVKLVKAEEEK</sequence>
<dbReference type="EMBL" id="FNED01000001">
    <property type="protein sequence ID" value="SDI07556.1"/>
    <property type="molecule type" value="Genomic_DNA"/>
</dbReference>
<dbReference type="Proteomes" id="UP000037269">
    <property type="component" value="Unassembled WGS sequence"/>
</dbReference>